<reference evidence="1 2" key="1">
    <citation type="submission" date="2016-11" db="EMBL/GenBank/DDBJ databases">
        <authorList>
            <person name="Varghese N."/>
            <person name="Submissions S."/>
        </authorList>
    </citation>
    <scope>NUCLEOTIDE SEQUENCE [LARGE SCALE GENOMIC DNA]</scope>
    <source>
        <strain evidence="1 2">DSM 28249</strain>
    </source>
</reference>
<dbReference type="EMBL" id="FRCB01000003">
    <property type="protein sequence ID" value="SHL87804.1"/>
    <property type="molecule type" value="Genomic_DNA"/>
</dbReference>
<organism evidence="1 2">
    <name type="scientific">Roseovarius litoreus</name>
    <dbReference type="NCBI Taxonomy" id="1155722"/>
    <lineage>
        <taxon>Bacteria</taxon>
        <taxon>Pseudomonadati</taxon>
        <taxon>Pseudomonadota</taxon>
        <taxon>Alphaproteobacteria</taxon>
        <taxon>Rhodobacterales</taxon>
        <taxon>Roseobacteraceae</taxon>
        <taxon>Roseovarius</taxon>
    </lineage>
</organism>
<keyword evidence="2" id="KW-1185">Reference proteome</keyword>
<protein>
    <submittedName>
        <fullName evidence="1">Uncharacterized protein</fullName>
    </submittedName>
</protein>
<dbReference type="AlphaFoldDB" id="A0A1M7E7S7"/>
<dbReference type="RefSeq" id="WP_149779030.1">
    <property type="nucleotide sequence ID" value="NZ_FRCB01000003.1"/>
</dbReference>
<dbReference type="Proteomes" id="UP000322545">
    <property type="component" value="Unassembled WGS sequence"/>
</dbReference>
<name>A0A1M7E7S7_9RHOB</name>
<evidence type="ECO:0000313" key="2">
    <source>
        <dbReference type="Proteomes" id="UP000322545"/>
    </source>
</evidence>
<proteinExistence type="predicted"/>
<accession>A0A1M7E7S7</accession>
<sequence>MRRIDITHKKIAAGHYEVFADGKIVATAWKHGRDDNMPGKWTWEPVGEVLDPRCKCSMHLTLKRAEDEIEYSVFLARHGHYRKP</sequence>
<gene>
    <name evidence="1" type="ORF">SAMN05443432_103239</name>
</gene>
<evidence type="ECO:0000313" key="1">
    <source>
        <dbReference type="EMBL" id="SHL87804.1"/>
    </source>
</evidence>